<dbReference type="STRING" id="1123285.SAMN05660235_01571"/>
<organism evidence="6 7">
    <name type="scientific">Sporolituus thermophilus DSM 23256</name>
    <dbReference type="NCBI Taxonomy" id="1123285"/>
    <lineage>
        <taxon>Bacteria</taxon>
        <taxon>Bacillati</taxon>
        <taxon>Bacillota</taxon>
        <taxon>Negativicutes</taxon>
        <taxon>Selenomonadales</taxon>
        <taxon>Sporomusaceae</taxon>
        <taxon>Sporolituus</taxon>
    </lineage>
</organism>
<sequence length="454" mass="50901">MSDLAIISLILNIAVLALLLLLLLRSGRTAELAPFEKALDRLERILRAEAAQNRSEAAETARMLREELVGTVGRFQEAVLRRLHENTGTQMAQLEAFANILQNFTRTSDQKADRLREEVQAMRESNEQRLDKLREVVDGQLKALRDDNSRRLEEMRRTVDEKLHATLEKRLGESFRLVSERLEQVHKGLGEMQALATGVGDLKRVLTNVKARGIWGEYQLAGLLEQILTPDQYAQNVATKPGSSERVEFAVKLPGRDGEAAPVWLPIDAKFPQEDYQRLLDAQDKADAKLAEEAARALENRLRAEARDIAAKYISVPHTTEFAILFLPIEGLYAEVLRRPGLCDSLIRDYRVIVTGPTTLAALLSSLQMGFRTLAIEKRSAEVWQLLGAVKTEFSKFGDLLDKTSRKLQEASASIETAARKSRTIERKLKKVEELPAEEAVRLLDSAAAEEECG</sequence>
<evidence type="ECO:0000313" key="6">
    <source>
        <dbReference type="EMBL" id="SDF43011.1"/>
    </source>
</evidence>
<feature type="coiled-coil region" evidence="5">
    <location>
        <begin position="401"/>
        <end position="435"/>
    </location>
</feature>
<dbReference type="Pfam" id="PF02646">
    <property type="entry name" value="RmuC"/>
    <property type="match status" value="1"/>
</dbReference>
<dbReference type="OrthoDB" id="370725at2"/>
<name>A0A1G7L0W7_9FIRM</name>
<dbReference type="RefSeq" id="WP_093689690.1">
    <property type="nucleotide sequence ID" value="NZ_FNBU01000010.1"/>
</dbReference>
<gene>
    <name evidence="6" type="ORF">SAMN05660235_01571</name>
</gene>
<reference evidence="7" key="1">
    <citation type="submission" date="2016-10" db="EMBL/GenBank/DDBJ databases">
        <authorList>
            <person name="Varghese N."/>
            <person name="Submissions S."/>
        </authorList>
    </citation>
    <scope>NUCLEOTIDE SEQUENCE [LARGE SCALE GENOMIC DNA]</scope>
    <source>
        <strain evidence="7">DSM 23256</strain>
    </source>
</reference>
<dbReference type="PANTHER" id="PTHR30563">
    <property type="entry name" value="DNA RECOMBINATION PROTEIN RMUC"/>
    <property type="match status" value="1"/>
</dbReference>
<dbReference type="InterPro" id="IPR003798">
    <property type="entry name" value="DNA_recombination_RmuC"/>
</dbReference>
<dbReference type="GO" id="GO:0006310">
    <property type="term" value="P:DNA recombination"/>
    <property type="evidence" value="ECO:0007669"/>
    <property type="project" value="UniProtKB-KW"/>
</dbReference>
<evidence type="ECO:0000256" key="2">
    <source>
        <dbReference type="ARBA" id="ARBA00009840"/>
    </source>
</evidence>
<evidence type="ECO:0000256" key="4">
    <source>
        <dbReference type="ARBA" id="ARBA00023172"/>
    </source>
</evidence>
<proteinExistence type="inferred from homology"/>
<dbReference type="AlphaFoldDB" id="A0A1G7L0W7"/>
<keyword evidence="4" id="KW-0233">DNA recombination</keyword>
<evidence type="ECO:0000256" key="5">
    <source>
        <dbReference type="SAM" id="Coils"/>
    </source>
</evidence>
<dbReference type="Proteomes" id="UP000243333">
    <property type="component" value="Unassembled WGS sequence"/>
</dbReference>
<protein>
    <submittedName>
        <fullName evidence="6">DNA recombination protein RmuC</fullName>
    </submittedName>
</protein>
<keyword evidence="3 5" id="KW-0175">Coiled coil</keyword>
<evidence type="ECO:0000256" key="1">
    <source>
        <dbReference type="ARBA" id="ARBA00003416"/>
    </source>
</evidence>
<evidence type="ECO:0000256" key="3">
    <source>
        <dbReference type="ARBA" id="ARBA00023054"/>
    </source>
</evidence>
<dbReference type="EMBL" id="FNBU01000010">
    <property type="protein sequence ID" value="SDF43011.1"/>
    <property type="molecule type" value="Genomic_DNA"/>
</dbReference>
<comment type="function">
    <text evidence="1">Involved in DNA recombination.</text>
</comment>
<accession>A0A1G7L0W7</accession>
<keyword evidence="7" id="KW-1185">Reference proteome</keyword>
<dbReference type="PANTHER" id="PTHR30563:SF0">
    <property type="entry name" value="DNA RECOMBINATION PROTEIN RMUC"/>
    <property type="match status" value="1"/>
</dbReference>
<evidence type="ECO:0000313" key="7">
    <source>
        <dbReference type="Proteomes" id="UP000243333"/>
    </source>
</evidence>
<comment type="similarity">
    <text evidence="2">Belongs to the RmuC family.</text>
</comment>